<accession>A0AC59FXA5</accession>
<gene>
    <name evidence="1" type="primary">mreC</name>
    <name evidence="1" type="ORF">CDIF1296T_01220</name>
</gene>
<organism evidence="1 2">
    <name type="scientific">Clostridioides difficile ATCC 9689 = DSM 1296</name>
    <dbReference type="NCBI Taxonomy" id="1121308"/>
    <lineage>
        <taxon>Bacteria</taxon>
        <taxon>Bacillati</taxon>
        <taxon>Bacillota</taxon>
        <taxon>Clostridia</taxon>
        <taxon>Peptostreptococcales</taxon>
        <taxon>Peptostreptococcaceae</taxon>
        <taxon>Clostridioides</taxon>
    </lineage>
</organism>
<protein>
    <submittedName>
        <fullName evidence="1">Rod shape-determining protein</fullName>
    </submittedName>
</protein>
<dbReference type="EMBL" id="CP011968">
    <property type="protein sequence ID" value="AKP42098.1"/>
    <property type="molecule type" value="Genomic_DNA"/>
</dbReference>
<name>A0AC59FXA5_CLODI</name>
<dbReference type="Proteomes" id="UP001510562">
    <property type="component" value="Chromosome"/>
</dbReference>
<reference evidence="1 2" key="1">
    <citation type="journal article" date="2015" name="Genome Announc.">
        <title>Complete Genome Sequence of the Clostridium difficile Type Strain DSM 1296T.</title>
        <authorList>
            <person name="Riedel T."/>
            <person name="Bunk B."/>
            <person name="Wittmann J."/>
            <person name="Thurmer A."/>
            <person name="Sproer C."/>
            <person name="Gronow S."/>
            <person name="Liesegang H."/>
            <person name="Daniel R."/>
            <person name="Overmann J."/>
        </authorList>
    </citation>
    <scope>NUCLEOTIDE SEQUENCE [LARGE SCALE GENOMIC DNA]</scope>
    <source>
        <strain evidence="2">ATCC 9689 / DSM 1296 / BCRC 10642 / JCM 1296 / NCIMB 10666 / NCTC 11209 / 90556-M6S</strain>
    </source>
</reference>
<sequence>MIATGVVAITLIGIVGISIGKFSSGSPVNLGVASDAITSVGKGINDGFSFIKNGFKDVANFKDNSKKVKKLEEENEKLKKNMIALNAKLDKTESLEELKKTLNFVQEEYKATSISASVVGKNDGNWYESFVIGAGKNSGVKKESIVMNGSGLVGIVYEVSNNYSKAISLLDSKASVSFKLAKDANAKGTITQNTTLDNKDSYNSKGYLQGYMFDSSYNVIQGDIITTSGLGFFPDGIPIGEVEKVVDDKDKSLKYVVVKPYVDFKNINDVVVIEPRNIG</sequence>
<keyword evidence="2" id="KW-1185">Reference proteome</keyword>
<evidence type="ECO:0000313" key="2">
    <source>
        <dbReference type="Proteomes" id="UP001510562"/>
    </source>
</evidence>
<proteinExistence type="predicted"/>
<evidence type="ECO:0000313" key="1">
    <source>
        <dbReference type="EMBL" id="AKP42098.1"/>
    </source>
</evidence>